<name>A0A6A7A050_9PLEO</name>
<organism evidence="1 2">
    <name type="scientific">Ophiobolus disseminans</name>
    <dbReference type="NCBI Taxonomy" id="1469910"/>
    <lineage>
        <taxon>Eukaryota</taxon>
        <taxon>Fungi</taxon>
        <taxon>Dikarya</taxon>
        <taxon>Ascomycota</taxon>
        <taxon>Pezizomycotina</taxon>
        <taxon>Dothideomycetes</taxon>
        <taxon>Pleosporomycetidae</taxon>
        <taxon>Pleosporales</taxon>
        <taxon>Pleosporineae</taxon>
        <taxon>Phaeosphaeriaceae</taxon>
        <taxon>Ophiobolus</taxon>
    </lineage>
</organism>
<sequence length="136" mass="15204">MPWLLYDGDTCRMMRNKANQREDGDIEGTRFIVAVLARRGVTAGCFIHFFRQLRDDICQFAVSGLEMMRGKWVGIGKGACTWQTLAMLLTRTGMGVGSCGCARCIHPVARQRCSSTHGCCRKHWATFHVDDISATN</sequence>
<gene>
    <name evidence="1" type="ORF">CC86DRAFT_30743</name>
</gene>
<evidence type="ECO:0000313" key="1">
    <source>
        <dbReference type="EMBL" id="KAF2826503.1"/>
    </source>
</evidence>
<evidence type="ECO:0000313" key="2">
    <source>
        <dbReference type="Proteomes" id="UP000799424"/>
    </source>
</evidence>
<dbReference type="Proteomes" id="UP000799424">
    <property type="component" value="Unassembled WGS sequence"/>
</dbReference>
<proteinExistence type="predicted"/>
<keyword evidence="2" id="KW-1185">Reference proteome</keyword>
<dbReference type="EMBL" id="MU006226">
    <property type="protein sequence ID" value="KAF2826503.1"/>
    <property type="molecule type" value="Genomic_DNA"/>
</dbReference>
<accession>A0A6A7A050</accession>
<dbReference type="AlphaFoldDB" id="A0A6A7A050"/>
<reference evidence="1" key="1">
    <citation type="journal article" date="2020" name="Stud. Mycol.">
        <title>101 Dothideomycetes genomes: a test case for predicting lifestyles and emergence of pathogens.</title>
        <authorList>
            <person name="Haridas S."/>
            <person name="Albert R."/>
            <person name="Binder M."/>
            <person name="Bloem J."/>
            <person name="Labutti K."/>
            <person name="Salamov A."/>
            <person name="Andreopoulos B."/>
            <person name="Baker S."/>
            <person name="Barry K."/>
            <person name="Bills G."/>
            <person name="Bluhm B."/>
            <person name="Cannon C."/>
            <person name="Castanera R."/>
            <person name="Culley D."/>
            <person name="Daum C."/>
            <person name="Ezra D."/>
            <person name="Gonzalez J."/>
            <person name="Henrissat B."/>
            <person name="Kuo A."/>
            <person name="Liang C."/>
            <person name="Lipzen A."/>
            <person name="Lutzoni F."/>
            <person name="Magnuson J."/>
            <person name="Mondo S."/>
            <person name="Nolan M."/>
            <person name="Ohm R."/>
            <person name="Pangilinan J."/>
            <person name="Park H.-J."/>
            <person name="Ramirez L."/>
            <person name="Alfaro M."/>
            <person name="Sun H."/>
            <person name="Tritt A."/>
            <person name="Yoshinaga Y."/>
            <person name="Zwiers L.-H."/>
            <person name="Turgeon B."/>
            <person name="Goodwin S."/>
            <person name="Spatafora J."/>
            <person name="Crous P."/>
            <person name="Grigoriev I."/>
        </authorList>
    </citation>
    <scope>NUCLEOTIDE SEQUENCE</scope>
    <source>
        <strain evidence="1">CBS 113818</strain>
    </source>
</reference>
<protein>
    <submittedName>
        <fullName evidence="1">Uncharacterized protein</fullName>
    </submittedName>
</protein>